<name>A0A8X6XLT7_9ARAC</name>
<dbReference type="OrthoDB" id="10404934at2759"/>
<dbReference type="EMBL" id="BMAV01010723">
    <property type="protein sequence ID" value="GFY56045.1"/>
    <property type="molecule type" value="Genomic_DNA"/>
</dbReference>
<proteinExistence type="predicted"/>
<dbReference type="AlphaFoldDB" id="A0A8X6XLT7"/>
<feature type="region of interest" description="Disordered" evidence="1">
    <location>
        <begin position="27"/>
        <end position="100"/>
    </location>
</feature>
<dbReference type="Proteomes" id="UP000886998">
    <property type="component" value="Unassembled WGS sequence"/>
</dbReference>
<feature type="compositionally biased region" description="Basic and acidic residues" evidence="1">
    <location>
        <begin position="57"/>
        <end position="74"/>
    </location>
</feature>
<accession>A0A8X6XLT7</accession>
<evidence type="ECO:0000313" key="2">
    <source>
        <dbReference type="EMBL" id="GFY56045.1"/>
    </source>
</evidence>
<keyword evidence="3" id="KW-1185">Reference proteome</keyword>
<gene>
    <name evidence="2" type="ORF">TNIN_301221</name>
</gene>
<protein>
    <submittedName>
        <fullName evidence="2">Uncharacterized protein</fullName>
    </submittedName>
</protein>
<comment type="caution">
    <text evidence="2">The sequence shown here is derived from an EMBL/GenBank/DDBJ whole genome shotgun (WGS) entry which is preliminary data.</text>
</comment>
<evidence type="ECO:0000313" key="3">
    <source>
        <dbReference type="Proteomes" id="UP000886998"/>
    </source>
</evidence>
<organism evidence="2 3">
    <name type="scientific">Trichonephila inaurata madagascariensis</name>
    <dbReference type="NCBI Taxonomy" id="2747483"/>
    <lineage>
        <taxon>Eukaryota</taxon>
        <taxon>Metazoa</taxon>
        <taxon>Ecdysozoa</taxon>
        <taxon>Arthropoda</taxon>
        <taxon>Chelicerata</taxon>
        <taxon>Arachnida</taxon>
        <taxon>Araneae</taxon>
        <taxon>Araneomorphae</taxon>
        <taxon>Entelegynae</taxon>
        <taxon>Araneoidea</taxon>
        <taxon>Nephilidae</taxon>
        <taxon>Trichonephila</taxon>
        <taxon>Trichonephila inaurata</taxon>
    </lineage>
</organism>
<evidence type="ECO:0000256" key="1">
    <source>
        <dbReference type="SAM" id="MobiDB-lite"/>
    </source>
</evidence>
<sequence>MKKKFLYIILEKIRYLARKKEILGKYQGGKRKGSTHLSQGRERHQGVRLPSRRPLVHRSESPAEHLSDDRERASHLPLNESQRRCSAGETTSQAPKQMRSVFGMEEEIVVAQRPTISSTPPPSDPFPAGSSNDISYVRTIGGRNGEFAYDGWQQYVA</sequence>
<reference evidence="2" key="1">
    <citation type="submission" date="2020-08" db="EMBL/GenBank/DDBJ databases">
        <title>Multicomponent nature underlies the extraordinary mechanical properties of spider dragline silk.</title>
        <authorList>
            <person name="Kono N."/>
            <person name="Nakamura H."/>
            <person name="Mori M."/>
            <person name="Yoshida Y."/>
            <person name="Ohtoshi R."/>
            <person name="Malay A.D."/>
            <person name="Moran D.A.P."/>
            <person name="Tomita M."/>
            <person name="Numata K."/>
            <person name="Arakawa K."/>
        </authorList>
    </citation>
    <scope>NUCLEOTIDE SEQUENCE</scope>
</reference>